<dbReference type="HOGENOM" id="CLU_882332_0_0_0"/>
<protein>
    <submittedName>
        <fullName evidence="1">Uncharacterized protein</fullName>
    </submittedName>
</protein>
<name>B1ZWG4_OPITP</name>
<dbReference type="Proteomes" id="UP000007013">
    <property type="component" value="Chromosome"/>
</dbReference>
<evidence type="ECO:0000313" key="1">
    <source>
        <dbReference type="EMBL" id="ACB76916.1"/>
    </source>
</evidence>
<sequence length="315" mass="35056">MLSRSSPSSAPRIRSAGVSLLLLALVAGLHAQSVAVAPAENGRRPSEFLESFIDRLPELLDIGLPSFAPPGAVRLYAHPRLGDLIHEDYFRLPVGARVKVNERVELRAELGTYFTHGLGDSVGYGLYQGRIGITKEHVLWRDAGLSTSLEFVTPLSRPPREITDGVRHTLPSITFTRTVVPRWGMVGFATVGLDLIDHTVLEPNFRENQLRQNSAMVMLGVAREWRRMHLILRVFDANTAPMGYEAENVFGIRPSIGVPLLRRDDGTPRATATFEGRAIWGPDGFETGVTTRIRVDLRYRPGESRRKQRAFQFAP</sequence>
<accession>B1ZWG4</accession>
<dbReference type="OrthoDB" id="194626at2"/>
<reference evidence="1 2" key="1">
    <citation type="journal article" date="2011" name="J. Bacteriol.">
        <title>Genome sequence of the verrucomicrobium Opitutus terrae PB90-1, an abundant inhabitant of rice paddy soil ecosystems.</title>
        <authorList>
            <person name="van Passel M.W."/>
            <person name="Kant R."/>
            <person name="Palva A."/>
            <person name="Copeland A."/>
            <person name="Lucas S."/>
            <person name="Lapidus A."/>
            <person name="Glavina del Rio T."/>
            <person name="Pitluck S."/>
            <person name="Goltsman E."/>
            <person name="Clum A."/>
            <person name="Sun H."/>
            <person name="Schmutz J."/>
            <person name="Larimer F.W."/>
            <person name="Land M.L."/>
            <person name="Hauser L."/>
            <person name="Kyrpides N."/>
            <person name="Mikhailova N."/>
            <person name="Richardson P.P."/>
            <person name="Janssen P.H."/>
            <person name="de Vos W.M."/>
            <person name="Smidt H."/>
        </authorList>
    </citation>
    <scope>NUCLEOTIDE SEQUENCE [LARGE SCALE GENOMIC DNA]</scope>
    <source>
        <strain evidence="2">DSM 11246 / JCM 15787 / PB90-1</strain>
    </source>
</reference>
<dbReference type="eggNOG" id="ENOG502ZCS4">
    <property type="taxonomic scope" value="Bacteria"/>
</dbReference>
<organism evidence="1 2">
    <name type="scientific">Opitutus terrae (strain DSM 11246 / JCM 15787 / PB90-1)</name>
    <dbReference type="NCBI Taxonomy" id="452637"/>
    <lineage>
        <taxon>Bacteria</taxon>
        <taxon>Pseudomonadati</taxon>
        <taxon>Verrucomicrobiota</taxon>
        <taxon>Opitutia</taxon>
        <taxon>Opitutales</taxon>
        <taxon>Opitutaceae</taxon>
        <taxon>Opitutus</taxon>
    </lineage>
</organism>
<dbReference type="RefSeq" id="WP_012376445.1">
    <property type="nucleotide sequence ID" value="NC_010571.1"/>
</dbReference>
<gene>
    <name evidence="1" type="ordered locus">Oter_3639</name>
</gene>
<dbReference type="STRING" id="452637.Oter_3639"/>
<dbReference type="AlphaFoldDB" id="B1ZWG4"/>
<dbReference type="EMBL" id="CP001032">
    <property type="protein sequence ID" value="ACB76916.1"/>
    <property type="molecule type" value="Genomic_DNA"/>
</dbReference>
<dbReference type="KEGG" id="ote:Oter_3639"/>
<keyword evidence="2" id="KW-1185">Reference proteome</keyword>
<proteinExistence type="predicted"/>
<evidence type="ECO:0000313" key="2">
    <source>
        <dbReference type="Proteomes" id="UP000007013"/>
    </source>
</evidence>